<feature type="transmembrane region" description="Helical" evidence="1">
    <location>
        <begin position="114"/>
        <end position="131"/>
    </location>
</feature>
<protein>
    <submittedName>
        <fullName evidence="2">Uncharacterized protein</fullName>
    </submittedName>
</protein>
<name>A0A1F6EWQ2_9BACT</name>
<organism evidence="2 3">
    <name type="scientific">Candidatus Kaiserbacteria bacterium RIFCSPLOWO2_01_FULL_52_12b</name>
    <dbReference type="NCBI Taxonomy" id="1798509"/>
    <lineage>
        <taxon>Bacteria</taxon>
        <taxon>Candidatus Kaiseribacteriota</taxon>
    </lineage>
</organism>
<reference evidence="2 3" key="1">
    <citation type="journal article" date="2016" name="Nat. Commun.">
        <title>Thousands of microbial genomes shed light on interconnected biogeochemical processes in an aquifer system.</title>
        <authorList>
            <person name="Anantharaman K."/>
            <person name="Brown C.T."/>
            <person name="Hug L.A."/>
            <person name="Sharon I."/>
            <person name="Castelle C.J."/>
            <person name="Probst A.J."/>
            <person name="Thomas B.C."/>
            <person name="Singh A."/>
            <person name="Wilkins M.J."/>
            <person name="Karaoz U."/>
            <person name="Brodie E.L."/>
            <person name="Williams K.H."/>
            <person name="Hubbard S.S."/>
            <person name="Banfield J.F."/>
        </authorList>
    </citation>
    <scope>NUCLEOTIDE SEQUENCE [LARGE SCALE GENOMIC DNA]</scope>
</reference>
<comment type="caution">
    <text evidence="2">The sequence shown here is derived from an EMBL/GenBank/DDBJ whole genome shotgun (WGS) entry which is preliminary data.</text>
</comment>
<feature type="transmembrane region" description="Helical" evidence="1">
    <location>
        <begin position="61"/>
        <end position="81"/>
    </location>
</feature>
<feature type="transmembrane region" description="Helical" evidence="1">
    <location>
        <begin position="88"/>
        <end position="108"/>
    </location>
</feature>
<feature type="transmembrane region" description="Helical" evidence="1">
    <location>
        <begin position="37"/>
        <end position="55"/>
    </location>
</feature>
<evidence type="ECO:0000313" key="3">
    <source>
        <dbReference type="Proteomes" id="UP000178811"/>
    </source>
</evidence>
<accession>A0A1F6EWQ2</accession>
<feature type="transmembrane region" description="Helical" evidence="1">
    <location>
        <begin position="165"/>
        <end position="186"/>
    </location>
</feature>
<feature type="transmembrane region" description="Helical" evidence="1">
    <location>
        <begin position="6"/>
        <end position="25"/>
    </location>
</feature>
<gene>
    <name evidence="2" type="ORF">A3A36_02690</name>
</gene>
<evidence type="ECO:0000313" key="2">
    <source>
        <dbReference type="EMBL" id="OGG78054.1"/>
    </source>
</evidence>
<keyword evidence="1" id="KW-1133">Transmembrane helix</keyword>
<dbReference type="Proteomes" id="UP000178811">
    <property type="component" value="Unassembled WGS sequence"/>
</dbReference>
<dbReference type="AlphaFoldDB" id="A0A1F6EWQ2"/>
<keyword evidence="1" id="KW-0812">Transmembrane</keyword>
<keyword evidence="1" id="KW-0472">Membrane</keyword>
<evidence type="ECO:0000256" key="1">
    <source>
        <dbReference type="SAM" id="Phobius"/>
    </source>
</evidence>
<dbReference type="EMBL" id="MFLW01000025">
    <property type="protein sequence ID" value="OGG78054.1"/>
    <property type="molecule type" value="Genomic_DNA"/>
</dbReference>
<proteinExistence type="predicted"/>
<sequence length="197" mass="21426">MYFDWHTWLGTGASILLLTLIVPYIRSITRGTTRPSAVSWFGWALLFAIATAAQASKGVDWSLAIPLISTLSTTIIAFTALRLGRAVWTRADGICIVLGTLAIIFWAITKEPLTAIILSIIADFAVTLPTIIKTYQDSTSEPATLWVLYVVGIVLEIAATRDFTIYNLLFPVYTVLGSAVIALLAVRGRYTSIKSGV</sequence>
<feature type="transmembrane region" description="Helical" evidence="1">
    <location>
        <begin position="143"/>
        <end position="159"/>
    </location>
</feature>